<dbReference type="AlphaFoldDB" id="A0A8X6VZ68"/>
<dbReference type="Proteomes" id="UP000887159">
    <property type="component" value="Unassembled WGS sequence"/>
</dbReference>
<dbReference type="EMBL" id="BMAU01021371">
    <property type="protein sequence ID" value="GFY25282.1"/>
    <property type="molecule type" value="Genomic_DNA"/>
</dbReference>
<sequence length="188" mass="22227">MFECVWLSLFLQGRKHREDDDPIQYTNFFPSSFFPLPPPQKRHQSMNCLDSVQDNKTLKIAGMSECVWLSLFLQGRKHREDDDPIQYTNFFPSSFFPLPPPQKRHQSMNCLDSVQDNKKLKIAGMSECVWLSLFLQGRKHREDDDPIQYTNFFPSSFFPLPPPQKRHQSMNCLDSVQDNKKLKNRWNV</sequence>
<comment type="caution">
    <text evidence="1">The sequence shown here is derived from an EMBL/GenBank/DDBJ whole genome shotgun (WGS) entry which is preliminary data.</text>
</comment>
<evidence type="ECO:0000313" key="1">
    <source>
        <dbReference type="EMBL" id="GFY25282.1"/>
    </source>
</evidence>
<evidence type="ECO:0000313" key="2">
    <source>
        <dbReference type="Proteomes" id="UP000887159"/>
    </source>
</evidence>
<proteinExistence type="predicted"/>
<accession>A0A8X6VZ68</accession>
<reference evidence="1" key="1">
    <citation type="submission" date="2020-08" db="EMBL/GenBank/DDBJ databases">
        <title>Multicomponent nature underlies the extraordinary mechanical properties of spider dragline silk.</title>
        <authorList>
            <person name="Kono N."/>
            <person name="Nakamura H."/>
            <person name="Mori M."/>
            <person name="Yoshida Y."/>
            <person name="Ohtoshi R."/>
            <person name="Malay A.D."/>
            <person name="Moran D.A.P."/>
            <person name="Tomita M."/>
            <person name="Numata K."/>
            <person name="Arakawa K."/>
        </authorList>
    </citation>
    <scope>NUCLEOTIDE SEQUENCE</scope>
</reference>
<keyword evidence="2" id="KW-1185">Reference proteome</keyword>
<gene>
    <name evidence="1" type="ORF">TNCV_2484021</name>
</gene>
<protein>
    <submittedName>
        <fullName evidence="1">Uncharacterized protein</fullName>
    </submittedName>
</protein>
<organism evidence="1 2">
    <name type="scientific">Trichonephila clavipes</name>
    <name type="common">Golden silk orbweaver</name>
    <name type="synonym">Nephila clavipes</name>
    <dbReference type="NCBI Taxonomy" id="2585209"/>
    <lineage>
        <taxon>Eukaryota</taxon>
        <taxon>Metazoa</taxon>
        <taxon>Ecdysozoa</taxon>
        <taxon>Arthropoda</taxon>
        <taxon>Chelicerata</taxon>
        <taxon>Arachnida</taxon>
        <taxon>Araneae</taxon>
        <taxon>Araneomorphae</taxon>
        <taxon>Entelegynae</taxon>
        <taxon>Araneoidea</taxon>
        <taxon>Nephilidae</taxon>
        <taxon>Trichonephila</taxon>
    </lineage>
</organism>
<name>A0A8X6VZ68_TRICX</name>